<protein>
    <submittedName>
        <fullName evidence="1">Uncharacterized protein</fullName>
    </submittedName>
</protein>
<proteinExistence type="predicted"/>
<name>A0A2T6ZF29_TUBBO</name>
<dbReference type="Proteomes" id="UP000244722">
    <property type="component" value="Unassembled WGS sequence"/>
</dbReference>
<dbReference type="OrthoDB" id="2386090at2759"/>
<keyword evidence="2" id="KW-1185">Reference proteome</keyword>
<reference evidence="1 2" key="1">
    <citation type="submission" date="2017-04" db="EMBL/GenBank/DDBJ databases">
        <title>Draft genome sequence of Tuber borchii Vittad., a whitish edible truffle.</title>
        <authorList>
            <consortium name="DOE Joint Genome Institute"/>
            <person name="Murat C."/>
            <person name="Kuo A."/>
            <person name="Barry K.W."/>
            <person name="Clum A."/>
            <person name="Dockter R.B."/>
            <person name="Fauchery L."/>
            <person name="Iotti M."/>
            <person name="Kohler A."/>
            <person name="Labutti K."/>
            <person name="Lindquist E.A."/>
            <person name="Lipzen A."/>
            <person name="Ohm R.A."/>
            <person name="Wang M."/>
            <person name="Grigoriev I.V."/>
            <person name="Zambonelli A."/>
            <person name="Martin F.M."/>
        </authorList>
    </citation>
    <scope>NUCLEOTIDE SEQUENCE [LARGE SCALE GENOMIC DNA]</scope>
    <source>
        <strain evidence="1 2">Tbo3840</strain>
    </source>
</reference>
<accession>A0A2T6ZF29</accession>
<evidence type="ECO:0000313" key="1">
    <source>
        <dbReference type="EMBL" id="PUU74066.1"/>
    </source>
</evidence>
<dbReference type="EMBL" id="NESQ01000324">
    <property type="protein sequence ID" value="PUU74066.1"/>
    <property type="molecule type" value="Genomic_DNA"/>
</dbReference>
<evidence type="ECO:0000313" key="2">
    <source>
        <dbReference type="Proteomes" id="UP000244722"/>
    </source>
</evidence>
<sequence length="105" mass="12115">MHAYLYLPPWARHPTNMVRRYVDKLPADARLDLATIRLLGRPKITTVKVGELSVTRKRMGSINWEWKNPSTNKPQYFYVEEAGSPSNVPIRGDRTGHSITYFKEG</sequence>
<gene>
    <name evidence="1" type="ORF">B9Z19DRAFT_1093693</name>
</gene>
<comment type="caution">
    <text evidence="1">The sequence shown here is derived from an EMBL/GenBank/DDBJ whole genome shotgun (WGS) entry which is preliminary data.</text>
</comment>
<organism evidence="1 2">
    <name type="scientific">Tuber borchii</name>
    <name type="common">White truffle</name>
    <dbReference type="NCBI Taxonomy" id="42251"/>
    <lineage>
        <taxon>Eukaryota</taxon>
        <taxon>Fungi</taxon>
        <taxon>Dikarya</taxon>
        <taxon>Ascomycota</taxon>
        <taxon>Pezizomycotina</taxon>
        <taxon>Pezizomycetes</taxon>
        <taxon>Pezizales</taxon>
        <taxon>Tuberaceae</taxon>
        <taxon>Tuber</taxon>
    </lineage>
</organism>
<dbReference type="AlphaFoldDB" id="A0A2T6ZF29"/>